<dbReference type="OrthoDB" id="76676at2759"/>
<feature type="region of interest" description="Disordered" evidence="7">
    <location>
        <begin position="333"/>
        <end position="419"/>
    </location>
</feature>
<dbReference type="GO" id="GO:0001096">
    <property type="term" value="F:TFIIF-class transcription factor complex binding"/>
    <property type="evidence" value="ECO:0007669"/>
    <property type="project" value="TreeGrafter"/>
</dbReference>
<dbReference type="PANTHER" id="PTHR13011">
    <property type="entry name" value="TFIIF-ALPHA"/>
    <property type="match status" value="1"/>
</dbReference>
<dbReference type="GeneID" id="54484497"/>
<keyword evidence="3" id="KW-0805">Transcription regulation</keyword>
<feature type="compositionally biased region" description="Basic and acidic residues" evidence="7">
    <location>
        <begin position="360"/>
        <end position="369"/>
    </location>
</feature>
<sequence>MSYNQYSASASGMNMPNNAIANGHSTAAPLSDAQRPNTASPAALPGSTPQNPPLMRKRKKQQTNPLVPNRRPGQKPNRPPRPPPQANGGAKPGALQARPLPAAQHSTTGPPQRPLPQPTQSIPIYTTPKHMVEGLRHHVLRLHPPPARSKVDLFDESQFTPPLRLHRRDPRAPAVGAGPIEEVDDGESNQTDDKERERLEIMKEERKRIREENQAQIAPAVKKNKPAAFQKKTEQVYRRDDTPEARKKSALRYEESLPWHLEDFDNKNTWVGTYEAALSDHYVMLVKDQNGCRLVPVEKWYRFTSKQRGKTWTADQADAAFQAKAKAPRWFAAAEEKDAEKKMKMREQKLTRKLHLGASDNKRPRGGDDERGEVEDIGEMDYNAEEDFADDEEGVNGLFEGEDEDTKETSERIKKEQAAANAFELRDEKDVWKQEEIQQKAAEEQRKLEKQIRKALLKREKNYDYEQDSDGNKYFSDSSESLDSDEERKREEEQKKEEEKKAKAKEKEPKEAEKPKQTSSGTSTKGTNTPSGRPKTSDVLKKATNNLKRPGSPNLSEMSGNESSRKKSKKKHALSQPTHTNARPMSPDNAPSSSAPTKLKSKLRGGAGSGSDSDMTEGGRKQKLKLRLSPPGTPGGSRAGSPAVVGGSTAGSAVLSAGGTNRMQGTSPASGTATPTGVSSAATGRPPPEEVVAAIPPEGLTMSQLMRIFKPRLRTPEDKAEFSRSLRPFVRLDKDTKMLYRKDI</sequence>
<feature type="compositionally biased region" description="Polar residues" evidence="7">
    <location>
        <begin position="658"/>
        <end position="682"/>
    </location>
</feature>
<evidence type="ECO:0000256" key="5">
    <source>
        <dbReference type="ARBA" id="ARBA00023163"/>
    </source>
</evidence>
<evidence type="ECO:0000256" key="3">
    <source>
        <dbReference type="ARBA" id="ARBA00023015"/>
    </source>
</evidence>
<feature type="compositionally biased region" description="Basic and acidic residues" evidence="7">
    <location>
        <begin position="407"/>
        <end position="417"/>
    </location>
</feature>
<dbReference type="PANTHER" id="PTHR13011:SF0">
    <property type="entry name" value="GENERAL TRANSCRIPTION FACTOR IIF SUBUNIT 1"/>
    <property type="match status" value="1"/>
</dbReference>
<organism evidence="8 9">
    <name type="scientific">Pseudovirgaria hyperparasitica</name>
    <dbReference type="NCBI Taxonomy" id="470096"/>
    <lineage>
        <taxon>Eukaryota</taxon>
        <taxon>Fungi</taxon>
        <taxon>Dikarya</taxon>
        <taxon>Ascomycota</taxon>
        <taxon>Pezizomycotina</taxon>
        <taxon>Dothideomycetes</taxon>
        <taxon>Dothideomycetes incertae sedis</taxon>
        <taxon>Acrospermales</taxon>
        <taxon>Acrospermaceae</taxon>
        <taxon>Pseudovirgaria</taxon>
    </lineage>
</organism>
<dbReference type="SUPFAM" id="SSF50916">
    <property type="entry name" value="Rap30/74 interaction domains"/>
    <property type="match status" value="1"/>
</dbReference>
<dbReference type="AlphaFoldDB" id="A0A6A6WEZ2"/>
<name>A0A6A6WEZ2_9PEZI</name>
<dbReference type="GO" id="GO:0006367">
    <property type="term" value="P:transcription initiation at RNA polymerase II promoter"/>
    <property type="evidence" value="ECO:0007669"/>
    <property type="project" value="InterPro"/>
</dbReference>
<dbReference type="Proteomes" id="UP000799437">
    <property type="component" value="Unassembled WGS sequence"/>
</dbReference>
<feature type="compositionally biased region" description="Low complexity" evidence="7">
    <location>
        <begin position="517"/>
        <end position="532"/>
    </location>
</feature>
<evidence type="ECO:0000256" key="7">
    <source>
        <dbReference type="SAM" id="MobiDB-lite"/>
    </source>
</evidence>
<gene>
    <name evidence="8" type="ORF">EJ05DRAFT_473665</name>
</gene>
<dbReference type="EMBL" id="ML996567">
    <property type="protein sequence ID" value="KAF2761105.1"/>
    <property type="molecule type" value="Genomic_DNA"/>
</dbReference>
<feature type="compositionally biased region" description="Basic and acidic residues" evidence="7">
    <location>
        <begin position="486"/>
        <end position="516"/>
    </location>
</feature>
<comment type="similarity">
    <text evidence="2">Belongs to the TFIIF alpha subunit family.</text>
</comment>
<reference evidence="8" key="1">
    <citation type="journal article" date="2020" name="Stud. Mycol.">
        <title>101 Dothideomycetes genomes: a test case for predicting lifestyles and emergence of pathogens.</title>
        <authorList>
            <person name="Haridas S."/>
            <person name="Albert R."/>
            <person name="Binder M."/>
            <person name="Bloem J."/>
            <person name="Labutti K."/>
            <person name="Salamov A."/>
            <person name="Andreopoulos B."/>
            <person name="Baker S."/>
            <person name="Barry K."/>
            <person name="Bills G."/>
            <person name="Bluhm B."/>
            <person name="Cannon C."/>
            <person name="Castanera R."/>
            <person name="Culley D."/>
            <person name="Daum C."/>
            <person name="Ezra D."/>
            <person name="Gonzalez J."/>
            <person name="Henrissat B."/>
            <person name="Kuo A."/>
            <person name="Liang C."/>
            <person name="Lipzen A."/>
            <person name="Lutzoni F."/>
            <person name="Magnuson J."/>
            <person name="Mondo S."/>
            <person name="Nolan M."/>
            <person name="Ohm R."/>
            <person name="Pangilinan J."/>
            <person name="Park H.-J."/>
            <person name="Ramirez L."/>
            <person name="Alfaro M."/>
            <person name="Sun H."/>
            <person name="Tritt A."/>
            <person name="Yoshinaga Y."/>
            <person name="Zwiers L.-H."/>
            <person name="Turgeon B."/>
            <person name="Goodwin S."/>
            <person name="Spatafora J."/>
            <person name="Crous P."/>
            <person name="Grigoriev I."/>
        </authorList>
    </citation>
    <scope>NUCLEOTIDE SEQUENCE</scope>
    <source>
        <strain evidence="8">CBS 121739</strain>
    </source>
</reference>
<dbReference type="GO" id="GO:0016251">
    <property type="term" value="F:RNA polymerase II general transcription initiation factor activity"/>
    <property type="evidence" value="ECO:0007669"/>
    <property type="project" value="TreeGrafter"/>
</dbReference>
<evidence type="ECO:0000313" key="8">
    <source>
        <dbReference type="EMBL" id="KAF2761105.1"/>
    </source>
</evidence>
<feature type="region of interest" description="Disordered" evidence="7">
    <location>
        <begin position="163"/>
        <end position="196"/>
    </location>
</feature>
<feature type="compositionally biased region" description="Polar residues" evidence="7">
    <location>
        <begin position="575"/>
        <end position="596"/>
    </location>
</feature>
<dbReference type="RefSeq" id="XP_033603556.1">
    <property type="nucleotide sequence ID" value="XM_033743443.1"/>
</dbReference>
<feature type="compositionally biased region" description="Polar residues" evidence="7">
    <location>
        <begin position="1"/>
        <end position="25"/>
    </location>
</feature>
<feature type="compositionally biased region" description="Basic and acidic residues" evidence="7">
    <location>
        <begin position="334"/>
        <end position="350"/>
    </location>
</feature>
<evidence type="ECO:0000313" key="9">
    <source>
        <dbReference type="Proteomes" id="UP000799437"/>
    </source>
</evidence>
<keyword evidence="5" id="KW-0804">Transcription</keyword>
<dbReference type="GO" id="GO:0032968">
    <property type="term" value="P:positive regulation of transcription elongation by RNA polymerase II"/>
    <property type="evidence" value="ECO:0007669"/>
    <property type="project" value="InterPro"/>
</dbReference>
<keyword evidence="6" id="KW-0539">Nucleus</keyword>
<feature type="region of interest" description="Disordered" evidence="7">
    <location>
        <begin position="1"/>
        <end position="127"/>
    </location>
</feature>
<comment type="subcellular location">
    <subcellularLocation>
        <location evidence="1">Nucleus</location>
    </subcellularLocation>
</comment>
<evidence type="ECO:0000256" key="6">
    <source>
        <dbReference type="ARBA" id="ARBA00023242"/>
    </source>
</evidence>
<keyword evidence="4" id="KW-0238">DNA-binding</keyword>
<dbReference type="InterPro" id="IPR008851">
    <property type="entry name" value="TFIIF-alpha"/>
</dbReference>
<feature type="compositionally biased region" description="Acidic residues" evidence="7">
    <location>
        <begin position="370"/>
        <end position="406"/>
    </location>
</feature>
<dbReference type="InterPro" id="IPR011039">
    <property type="entry name" value="TFIIF_interaction"/>
</dbReference>
<feature type="compositionally biased region" description="Polar residues" evidence="7">
    <location>
        <begin position="543"/>
        <end position="562"/>
    </location>
</feature>
<evidence type="ECO:0000256" key="1">
    <source>
        <dbReference type="ARBA" id="ARBA00004123"/>
    </source>
</evidence>
<protein>
    <submittedName>
        <fullName evidence="8">Uncharacterized protein</fullName>
    </submittedName>
</protein>
<proteinExistence type="inferred from homology"/>
<evidence type="ECO:0000256" key="2">
    <source>
        <dbReference type="ARBA" id="ARBA00005249"/>
    </source>
</evidence>
<feature type="region of interest" description="Disordered" evidence="7">
    <location>
        <begin position="456"/>
        <end position="697"/>
    </location>
</feature>
<dbReference type="GO" id="GO:0003677">
    <property type="term" value="F:DNA binding"/>
    <property type="evidence" value="ECO:0007669"/>
    <property type="project" value="UniProtKB-KW"/>
</dbReference>
<dbReference type="GO" id="GO:0005674">
    <property type="term" value="C:transcription factor TFIIF complex"/>
    <property type="evidence" value="ECO:0007669"/>
    <property type="project" value="TreeGrafter"/>
</dbReference>
<evidence type="ECO:0000256" key="4">
    <source>
        <dbReference type="ARBA" id="ARBA00023125"/>
    </source>
</evidence>
<accession>A0A6A6WEZ2</accession>
<keyword evidence="9" id="KW-1185">Reference proteome</keyword>